<keyword evidence="3 6" id="KW-0812">Transmembrane</keyword>
<gene>
    <name evidence="7" type="ORF">XAT740_LOCUS61008</name>
</gene>
<evidence type="ECO:0000256" key="2">
    <source>
        <dbReference type="ARBA" id="ARBA00022448"/>
    </source>
</evidence>
<feature type="transmembrane region" description="Helical" evidence="6">
    <location>
        <begin position="6"/>
        <end position="23"/>
    </location>
</feature>
<evidence type="ECO:0000256" key="1">
    <source>
        <dbReference type="ARBA" id="ARBA00004141"/>
    </source>
</evidence>
<feature type="transmembrane region" description="Helical" evidence="6">
    <location>
        <begin position="35"/>
        <end position="57"/>
    </location>
</feature>
<evidence type="ECO:0000256" key="3">
    <source>
        <dbReference type="ARBA" id="ARBA00022692"/>
    </source>
</evidence>
<dbReference type="AlphaFoldDB" id="A0A816H519"/>
<dbReference type="PANTHER" id="PTHR43791">
    <property type="entry name" value="PERMEASE-RELATED"/>
    <property type="match status" value="1"/>
</dbReference>
<evidence type="ECO:0000313" key="7">
    <source>
        <dbReference type="EMBL" id="CAF1682766.1"/>
    </source>
</evidence>
<keyword evidence="8" id="KW-1185">Reference proteome</keyword>
<name>A0A816H519_ADIRI</name>
<dbReference type="InterPro" id="IPR036259">
    <property type="entry name" value="MFS_trans_sf"/>
</dbReference>
<accession>A0A816H519</accession>
<organism evidence="7 8">
    <name type="scientific">Adineta ricciae</name>
    <name type="common">Rotifer</name>
    <dbReference type="NCBI Taxonomy" id="249248"/>
    <lineage>
        <taxon>Eukaryota</taxon>
        <taxon>Metazoa</taxon>
        <taxon>Spiralia</taxon>
        <taxon>Gnathifera</taxon>
        <taxon>Rotifera</taxon>
        <taxon>Eurotatoria</taxon>
        <taxon>Bdelloidea</taxon>
        <taxon>Adinetida</taxon>
        <taxon>Adinetidae</taxon>
        <taxon>Adineta</taxon>
    </lineage>
</organism>
<dbReference type="PANTHER" id="PTHR43791:SF36">
    <property type="entry name" value="TRANSPORTER, PUTATIVE (AFU_ORTHOLOGUE AFUA_6G08340)-RELATED"/>
    <property type="match status" value="1"/>
</dbReference>
<reference evidence="7" key="1">
    <citation type="submission" date="2021-02" db="EMBL/GenBank/DDBJ databases">
        <authorList>
            <person name="Nowell W R."/>
        </authorList>
    </citation>
    <scope>NUCLEOTIDE SEQUENCE</scope>
</reference>
<keyword evidence="4 6" id="KW-1133">Transmembrane helix</keyword>
<dbReference type="Proteomes" id="UP000663828">
    <property type="component" value="Unassembled WGS sequence"/>
</dbReference>
<keyword evidence="2" id="KW-0813">Transport</keyword>
<dbReference type="GO" id="GO:0022857">
    <property type="term" value="F:transmembrane transporter activity"/>
    <property type="evidence" value="ECO:0007669"/>
    <property type="project" value="TreeGrafter"/>
</dbReference>
<evidence type="ECO:0000256" key="4">
    <source>
        <dbReference type="ARBA" id="ARBA00022989"/>
    </source>
</evidence>
<protein>
    <submittedName>
        <fullName evidence="7">Uncharacterized protein</fullName>
    </submittedName>
</protein>
<comment type="caution">
    <text evidence="7">The sequence shown here is derived from an EMBL/GenBank/DDBJ whole genome shotgun (WGS) entry which is preliminary data.</text>
</comment>
<dbReference type="EMBL" id="CAJNOR010015622">
    <property type="protein sequence ID" value="CAF1682766.1"/>
    <property type="molecule type" value="Genomic_DNA"/>
</dbReference>
<proteinExistence type="predicted"/>
<sequence length="128" mass="14455">MLYFGVILLTAGVYANVSLKIAWFNNNFASLTRRAVASATIVSIGTIGGAVAGQIYQDKQKPQYFLGNSISLGCIVVQTILVLSLRFIFIYENRRRGRFTKEQIERQIERYGGNDLVGDRHPDFRYTL</sequence>
<comment type="subcellular location">
    <subcellularLocation>
        <location evidence="1">Membrane</location>
        <topology evidence="1">Multi-pass membrane protein</topology>
    </subcellularLocation>
</comment>
<evidence type="ECO:0000256" key="5">
    <source>
        <dbReference type="ARBA" id="ARBA00023136"/>
    </source>
</evidence>
<evidence type="ECO:0000256" key="6">
    <source>
        <dbReference type="SAM" id="Phobius"/>
    </source>
</evidence>
<feature type="transmembrane region" description="Helical" evidence="6">
    <location>
        <begin position="69"/>
        <end position="91"/>
    </location>
</feature>
<dbReference type="GO" id="GO:0016020">
    <property type="term" value="C:membrane"/>
    <property type="evidence" value="ECO:0007669"/>
    <property type="project" value="UniProtKB-SubCell"/>
</dbReference>
<keyword evidence="5 6" id="KW-0472">Membrane</keyword>
<dbReference type="SUPFAM" id="SSF103473">
    <property type="entry name" value="MFS general substrate transporter"/>
    <property type="match status" value="1"/>
</dbReference>
<evidence type="ECO:0000313" key="8">
    <source>
        <dbReference type="Proteomes" id="UP000663828"/>
    </source>
</evidence>